<comment type="similarity">
    <text evidence="1 6">Belongs to the acylphosphatase family.</text>
</comment>
<dbReference type="PROSITE" id="PS00150">
    <property type="entry name" value="ACYLPHOSPHATASE_1"/>
    <property type="match status" value="1"/>
</dbReference>
<accession>A0A1M7YGA2</accession>
<evidence type="ECO:0000259" key="7">
    <source>
        <dbReference type="PROSITE" id="PS51160"/>
    </source>
</evidence>
<evidence type="ECO:0000256" key="6">
    <source>
        <dbReference type="RuleBase" id="RU004168"/>
    </source>
</evidence>
<dbReference type="PRINTS" id="PR00112">
    <property type="entry name" value="ACYLPHPHTASE"/>
</dbReference>
<keyword evidence="9" id="KW-1185">Reference proteome</keyword>
<name>A0A1M7YGA2_9BACT</name>
<proteinExistence type="inferred from homology"/>
<evidence type="ECO:0000256" key="5">
    <source>
        <dbReference type="RuleBase" id="RU000553"/>
    </source>
</evidence>
<reference evidence="8 9" key="1">
    <citation type="submission" date="2016-12" db="EMBL/GenBank/DDBJ databases">
        <authorList>
            <person name="Song W.-J."/>
            <person name="Kurnit D.M."/>
        </authorList>
    </citation>
    <scope>NUCLEOTIDE SEQUENCE [LARGE SCALE GENOMIC DNA]</scope>
    <source>
        <strain evidence="8 9">DSM 18488</strain>
    </source>
</reference>
<dbReference type="EMBL" id="FRFE01000027">
    <property type="protein sequence ID" value="SHO51677.1"/>
    <property type="molecule type" value="Genomic_DNA"/>
</dbReference>
<dbReference type="Gene3D" id="3.30.70.100">
    <property type="match status" value="1"/>
</dbReference>
<dbReference type="PANTHER" id="PTHR47268">
    <property type="entry name" value="ACYLPHOSPHATASE"/>
    <property type="match status" value="1"/>
</dbReference>
<dbReference type="OrthoDB" id="5295388at2"/>
<sequence>MKTVHIIVEGRVQGVFFRDYTQREAERLNLKGWVRNRPEGSVELVASGTVHQLDSLVEWLQTGSPRSVVTALQVEEILPTEKLPRFEIRYKA</sequence>
<organism evidence="8 9">
    <name type="scientific">Desulfopila aestuarii DSM 18488</name>
    <dbReference type="NCBI Taxonomy" id="1121416"/>
    <lineage>
        <taxon>Bacteria</taxon>
        <taxon>Pseudomonadati</taxon>
        <taxon>Thermodesulfobacteriota</taxon>
        <taxon>Desulfobulbia</taxon>
        <taxon>Desulfobulbales</taxon>
        <taxon>Desulfocapsaceae</taxon>
        <taxon>Desulfopila</taxon>
    </lineage>
</organism>
<evidence type="ECO:0000256" key="4">
    <source>
        <dbReference type="PROSITE-ProRule" id="PRU00520"/>
    </source>
</evidence>
<dbReference type="InterPro" id="IPR036046">
    <property type="entry name" value="Acylphosphatase-like_dom_sf"/>
</dbReference>
<evidence type="ECO:0000256" key="3">
    <source>
        <dbReference type="ARBA" id="ARBA00047645"/>
    </source>
</evidence>
<dbReference type="InterPro" id="IPR017968">
    <property type="entry name" value="Acylphosphatase_CS"/>
</dbReference>
<evidence type="ECO:0000313" key="8">
    <source>
        <dbReference type="EMBL" id="SHO51677.1"/>
    </source>
</evidence>
<gene>
    <name evidence="8" type="ORF">SAMN02745220_04148</name>
</gene>
<feature type="active site" evidence="4">
    <location>
        <position position="18"/>
    </location>
</feature>
<dbReference type="EC" id="3.6.1.7" evidence="2 4"/>
<dbReference type="PROSITE" id="PS00151">
    <property type="entry name" value="ACYLPHOSPHATASE_2"/>
    <property type="match status" value="1"/>
</dbReference>
<dbReference type="Proteomes" id="UP000184603">
    <property type="component" value="Unassembled WGS sequence"/>
</dbReference>
<dbReference type="SUPFAM" id="SSF54975">
    <property type="entry name" value="Acylphosphatase/BLUF domain-like"/>
    <property type="match status" value="1"/>
</dbReference>
<dbReference type="InterPro" id="IPR001792">
    <property type="entry name" value="Acylphosphatase-like_dom"/>
</dbReference>
<evidence type="ECO:0000313" key="9">
    <source>
        <dbReference type="Proteomes" id="UP000184603"/>
    </source>
</evidence>
<dbReference type="GO" id="GO:0003998">
    <property type="term" value="F:acylphosphatase activity"/>
    <property type="evidence" value="ECO:0007669"/>
    <property type="project" value="UniProtKB-EC"/>
</dbReference>
<dbReference type="InterPro" id="IPR020456">
    <property type="entry name" value="Acylphosphatase"/>
</dbReference>
<feature type="domain" description="Acylphosphatase-like" evidence="7">
    <location>
        <begin position="3"/>
        <end position="90"/>
    </location>
</feature>
<evidence type="ECO:0000256" key="2">
    <source>
        <dbReference type="ARBA" id="ARBA00012150"/>
    </source>
</evidence>
<comment type="catalytic activity">
    <reaction evidence="3 4 5">
        <text>an acyl phosphate + H2O = a carboxylate + phosphate + H(+)</text>
        <dbReference type="Rhea" id="RHEA:14965"/>
        <dbReference type="ChEBI" id="CHEBI:15377"/>
        <dbReference type="ChEBI" id="CHEBI:15378"/>
        <dbReference type="ChEBI" id="CHEBI:29067"/>
        <dbReference type="ChEBI" id="CHEBI:43474"/>
        <dbReference type="ChEBI" id="CHEBI:59918"/>
        <dbReference type="EC" id="3.6.1.7"/>
    </reaction>
</comment>
<protein>
    <recommendedName>
        <fullName evidence="2 4">Acylphosphatase</fullName>
        <ecNumber evidence="2 4">3.6.1.7</ecNumber>
    </recommendedName>
</protein>
<keyword evidence="4 5" id="KW-0378">Hydrolase</keyword>
<dbReference type="Pfam" id="PF00708">
    <property type="entry name" value="Acylphosphatase"/>
    <property type="match status" value="1"/>
</dbReference>
<evidence type="ECO:0000256" key="1">
    <source>
        <dbReference type="ARBA" id="ARBA00005614"/>
    </source>
</evidence>
<dbReference type="STRING" id="1121416.SAMN02745220_04148"/>
<dbReference type="RefSeq" id="WP_073615587.1">
    <property type="nucleotide sequence ID" value="NZ_FRFE01000027.1"/>
</dbReference>
<dbReference type="PANTHER" id="PTHR47268:SF4">
    <property type="entry name" value="ACYLPHOSPHATASE"/>
    <property type="match status" value="1"/>
</dbReference>
<dbReference type="PROSITE" id="PS51160">
    <property type="entry name" value="ACYLPHOSPHATASE_3"/>
    <property type="match status" value="1"/>
</dbReference>
<feature type="active site" evidence="4">
    <location>
        <position position="36"/>
    </location>
</feature>
<dbReference type="AlphaFoldDB" id="A0A1M7YGA2"/>